<name>A0A418MJW4_9BACT</name>
<dbReference type="OrthoDB" id="9255519at2"/>
<feature type="transmembrane region" description="Helical" evidence="1">
    <location>
        <begin position="49"/>
        <end position="69"/>
    </location>
</feature>
<feature type="transmembrane region" description="Helical" evidence="1">
    <location>
        <begin position="120"/>
        <end position="138"/>
    </location>
</feature>
<feature type="transmembrane region" description="Helical" evidence="1">
    <location>
        <begin position="344"/>
        <end position="360"/>
    </location>
</feature>
<accession>A0A418MJW4</accession>
<comment type="caution">
    <text evidence="2">The sequence shown here is derived from an EMBL/GenBank/DDBJ whole genome shotgun (WGS) entry which is preliminary data.</text>
</comment>
<organism evidence="2 3">
    <name type="scientific">Fibrisoma montanum</name>
    <dbReference type="NCBI Taxonomy" id="2305895"/>
    <lineage>
        <taxon>Bacteria</taxon>
        <taxon>Pseudomonadati</taxon>
        <taxon>Bacteroidota</taxon>
        <taxon>Cytophagia</taxon>
        <taxon>Cytophagales</taxon>
        <taxon>Spirosomataceae</taxon>
        <taxon>Fibrisoma</taxon>
    </lineage>
</organism>
<feature type="transmembrane region" description="Helical" evidence="1">
    <location>
        <begin position="314"/>
        <end position="332"/>
    </location>
</feature>
<feature type="transmembrane region" description="Helical" evidence="1">
    <location>
        <begin position="145"/>
        <end position="164"/>
    </location>
</feature>
<reference evidence="2 3" key="1">
    <citation type="submission" date="2018-08" db="EMBL/GenBank/DDBJ databases">
        <title>Fibrisoma montanum sp. nov., isolated from Danxia mountain soil.</title>
        <authorList>
            <person name="Huang Y."/>
        </authorList>
    </citation>
    <scope>NUCLEOTIDE SEQUENCE [LARGE SCALE GENOMIC DNA]</scope>
    <source>
        <strain evidence="2 3">HYT19</strain>
    </source>
</reference>
<evidence type="ECO:0000313" key="3">
    <source>
        <dbReference type="Proteomes" id="UP000283523"/>
    </source>
</evidence>
<feature type="transmembrane region" description="Helical" evidence="1">
    <location>
        <begin position="22"/>
        <end position="42"/>
    </location>
</feature>
<feature type="transmembrane region" description="Helical" evidence="1">
    <location>
        <begin position="249"/>
        <end position="269"/>
    </location>
</feature>
<evidence type="ECO:0008006" key="4">
    <source>
        <dbReference type="Google" id="ProtNLM"/>
    </source>
</evidence>
<keyword evidence="1" id="KW-0472">Membrane</keyword>
<gene>
    <name evidence="2" type="ORF">DYU11_05030</name>
</gene>
<dbReference type="EMBL" id="QXED01000001">
    <property type="protein sequence ID" value="RIV27670.1"/>
    <property type="molecule type" value="Genomic_DNA"/>
</dbReference>
<feature type="transmembrane region" description="Helical" evidence="1">
    <location>
        <begin position="397"/>
        <end position="416"/>
    </location>
</feature>
<keyword evidence="1" id="KW-1133">Transmembrane helix</keyword>
<keyword evidence="3" id="KW-1185">Reference proteome</keyword>
<sequence length="572" mass="64257">MSVAKADIFNFALMPSFDTYPILYWLPVYVLCWGGLWLAINAKVSQRTFLVAAMALLFLLRLPSIVYNYEINPDESQMITQAMTLRQDPVYFRSVDGTTGGPLDSYFLILPGLIGFPFDYITAHLTAFGLVALSFWLLFQTTTHWFGSAAARVAFLPFVFTFGFTQNGDFLHYNSELVPLALLSGSYYLYAKLLAKTNPSIWLIALIGLLLGMVPFGKLQAVPLAGVVGLFVGIDILTRREQSPMAKAVQLGALAGGSVFFPLLFVGLARLNGVYDDFVTFYIIGNFKYANNSDPVQNLLRLPEFFKKGSEFDWLVKVTLGVWLGGMIYSLRQGSKAHTDTLKVSGFIGILLAATLYAITRTGSEYVHYLYLLTGPLFFVLGLGWQRLGINEGKNHWVSVGVTAVFLLLFGIQAGLNYRRGIAINAYPSDQQQGWVVQPSPVSKAVLSYAKPGEKLAVWGWRCDYYVQTQMPQGVAENHTIRSAFEHPLQAIYQRRYVSDFVRSFPPVFVDAVGSQNLWMTDRRTHGHEMIKPLKQFVDAHYRYIGLVNDTRIYVREDRVKAVKQDTLAHQY</sequence>
<proteinExistence type="predicted"/>
<feature type="transmembrane region" description="Helical" evidence="1">
    <location>
        <begin position="366"/>
        <end position="385"/>
    </location>
</feature>
<evidence type="ECO:0000313" key="2">
    <source>
        <dbReference type="EMBL" id="RIV27670.1"/>
    </source>
</evidence>
<feature type="transmembrane region" description="Helical" evidence="1">
    <location>
        <begin position="170"/>
        <end position="190"/>
    </location>
</feature>
<feature type="transmembrane region" description="Helical" evidence="1">
    <location>
        <begin position="197"/>
        <end position="214"/>
    </location>
</feature>
<feature type="transmembrane region" description="Helical" evidence="1">
    <location>
        <begin position="220"/>
        <end position="237"/>
    </location>
</feature>
<dbReference type="AlphaFoldDB" id="A0A418MJW4"/>
<dbReference type="Proteomes" id="UP000283523">
    <property type="component" value="Unassembled WGS sequence"/>
</dbReference>
<evidence type="ECO:0000256" key="1">
    <source>
        <dbReference type="SAM" id="Phobius"/>
    </source>
</evidence>
<keyword evidence="1" id="KW-0812">Transmembrane</keyword>
<protein>
    <recommendedName>
        <fullName evidence="4">Glycosyltransferase RgtA/B/C/D-like domain-containing protein</fullName>
    </recommendedName>
</protein>